<dbReference type="EMBL" id="CAEKDK010000005">
    <property type="protein sequence ID" value="CAB4280787.1"/>
    <property type="molecule type" value="Genomic_DNA"/>
</dbReference>
<sequence>MTEVDDFDVFKDRNLDLEIETLVHIKELCYLGINSGLTYLGCAHSTELSDWKEEVYFACSCLR</sequence>
<organism evidence="1 2">
    <name type="scientific">Prunus armeniaca</name>
    <name type="common">Apricot</name>
    <name type="synonym">Armeniaca vulgaris</name>
    <dbReference type="NCBI Taxonomy" id="36596"/>
    <lineage>
        <taxon>Eukaryota</taxon>
        <taxon>Viridiplantae</taxon>
        <taxon>Streptophyta</taxon>
        <taxon>Embryophyta</taxon>
        <taxon>Tracheophyta</taxon>
        <taxon>Spermatophyta</taxon>
        <taxon>Magnoliopsida</taxon>
        <taxon>eudicotyledons</taxon>
        <taxon>Gunneridae</taxon>
        <taxon>Pentapetalae</taxon>
        <taxon>rosids</taxon>
        <taxon>fabids</taxon>
        <taxon>Rosales</taxon>
        <taxon>Rosaceae</taxon>
        <taxon>Amygdaloideae</taxon>
        <taxon>Amygdaleae</taxon>
        <taxon>Prunus</taxon>
    </lineage>
</organism>
<dbReference type="AlphaFoldDB" id="A0A6J5UYP3"/>
<name>A0A6J5UYP3_PRUAR</name>
<gene>
    <name evidence="1" type="ORF">CURHAP_LOCUS33729</name>
</gene>
<evidence type="ECO:0000313" key="2">
    <source>
        <dbReference type="Proteomes" id="UP000507222"/>
    </source>
</evidence>
<protein>
    <submittedName>
        <fullName evidence="1">Uncharacterized protein</fullName>
    </submittedName>
</protein>
<dbReference type="Proteomes" id="UP000507222">
    <property type="component" value="Unassembled WGS sequence"/>
</dbReference>
<evidence type="ECO:0000313" key="1">
    <source>
        <dbReference type="EMBL" id="CAB4280787.1"/>
    </source>
</evidence>
<accession>A0A6J5UYP3</accession>
<proteinExistence type="predicted"/>
<reference evidence="1 2" key="1">
    <citation type="submission" date="2020-05" db="EMBL/GenBank/DDBJ databases">
        <authorList>
            <person name="Campoy J."/>
            <person name="Schneeberger K."/>
            <person name="Spophaly S."/>
        </authorList>
    </citation>
    <scope>NUCLEOTIDE SEQUENCE [LARGE SCALE GENOMIC DNA]</scope>
    <source>
        <strain evidence="1">PruArmRojPasFocal</strain>
    </source>
</reference>